<accession>A0A7X0SBA8</accession>
<protein>
    <submittedName>
        <fullName evidence="1">Uncharacterized protein</fullName>
    </submittedName>
</protein>
<name>A0A7X0SBA8_9CLOT</name>
<evidence type="ECO:0000313" key="2">
    <source>
        <dbReference type="Proteomes" id="UP000585258"/>
    </source>
</evidence>
<dbReference type="EMBL" id="JACKWY010000003">
    <property type="protein sequence ID" value="MBB6714399.1"/>
    <property type="molecule type" value="Genomic_DNA"/>
</dbReference>
<dbReference type="AlphaFoldDB" id="A0A7X0SBA8"/>
<sequence>MSKEYLLKAKDVTLGIITYNEIEDRFSFEAINKKDNYRLYPVRFYGLGPLGTLNLDKIVTDDDIRCFLEDRTYPRNRQGLSEILRELNMQEWNLVDFCDKTRMINLMDYYWLARNEKELAHKFLTRK</sequence>
<reference evidence="1 2" key="1">
    <citation type="submission" date="2020-08" db="EMBL/GenBank/DDBJ databases">
        <title>Clostridia isolated from Swiss meat.</title>
        <authorList>
            <person name="Wambui J."/>
            <person name="Stevens M.J.A."/>
            <person name="Stephan R."/>
        </authorList>
    </citation>
    <scope>NUCLEOTIDE SEQUENCE [LARGE SCALE GENOMIC DNA]</scope>
    <source>
        <strain evidence="1 2">CM001</strain>
    </source>
</reference>
<dbReference type="RefSeq" id="WP_185163995.1">
    <property type="nucleotide sequence ID" value="NZ_JACKWY010000003.1"/>
</dbReference>
<organism evidence="1 2">
    <name type="scientific">Clostridium gasigenes</name>
    <dbReference type="NCBI Taxonomy" id="94869"/>
    <lineage>
        <taxon>Bacteria</taxon>
        <taxon>Bacillati</taxon>
        <taxon>Bacillota</taxon>
        <taxon>Clostridia</taxon>
        <taxon>Eubacteriales</taxon>
        <taxon>Clostridiaceae</taxon>
        <taxon>Clostridium</taxon>
    </lineage>
</organism>
<evidence type="ECO:0000313" key="1">
    <source>
        <dbReference type="EMBL" id="MBB6714399.1"/>
    </source>
</evidence>
<comment type="caution">
    <text evidence="1">The sequence shown here is derived from an EMBL/GenBank/DDBJ whole genome shotgun (WGS) entry which is preliminary data.</text>
</comment>
<gene>
    <name evidence="1" type="ORF">H7E68_06600</name>
</gene>
<dbReference type="Proteomes" id="UP000585258">
    <property type="component" value="Unassembled WGS sequence"/>
</dbReference>
<proteinExistence type="predicted"/>